<dbReference type="EMBL" id="FCOM02000026">
    <property type="protein sequence ID" value="SAL76826.1"/>
    <property type="molecule type" value="Genomic_DNA"/>
</dbReference>
<reference evidence="1" key="1">
    <citation type="submission" date="2016-01" db="EMBL/GenBank/DDBJ databases">
        <authorList>
            <person name="Peeters C."/>
        </authorList>
    </citation>
    <scope>NUCLEOTIDE SEQUENCE [LARGE SCALE GENOMIC DNA]</scope>
    <source>
        <strain evidence="1">LMG 29317</strain>
    </source>
</reference>
<organism evidence="1 2">
    <name type="scientific">Caballeronia arvi</name>
    <dbReference type="NCBI Taxonomy" id="1777135"/>
    <lineage>
        <taxon>Bacteria</taxon>
        <taxon>Pseudomonadati</taxon>
        <taxon>Pseudomonadota</taxon>
        <taxon>Betaproteobacteria</taxon>
        <taxon>Burkholderiales</taxon>
        <taxon>Burkholderiaceae</taxon>
        <taxon>Caballeronia</taxon>
    </lineage>
</organism>
<protein>
    <submittedName>
        <fullName evidence="1">Uncharacterized protein</fullName>
    </submittedName>
</protein>
<accession>A0A158K6U2</accession>
<dbReference type="AlphaFoldDB" id="A0A158K6U2"/>
<name>A0A158K6U2_9BURK</name>
<evidence type="ECO:0000313" key="2">
    <source>
        <dbReference type="Proteomes" id="UP000055019"/>
    </source>
</evidence>
<sequence>MERLCHRLCTTTVFVCATVFATIDIAWSQAIPKQGPIDVTFTAVGRDVKEIPVGSDNAVYLFEATMAFTNNSKTPLMQNVTARCVEAGFSAAGANGYCVFTDKDGDNFVETFSHAAGTIAGKAVLGQGTGKYKGIKGELDWQQVLSLPAEKGAFNFVGKKTGSYRITAD</sequence>
<evidence type="ECO:0000313" key="1">
    <source>
        <dbReference type="EMBL" id="SAL76826.1"/>
    </source>
</evidence>
<dbReference type="Proteomes" id="UP000055019">
    <property type="component" value="Unassembled WGS sequence"/>
</dbReference>
<keyword evidence="2" id="KW-1185">Reference proteome</keyword>
<gene>
    <name evidence="1" type="ORF">AWB74_05065</name>
</gene>
<proteinExistence type="predicted"/>
<comment type="caution">
    <text evidence="1">The sequence shown here is derived from an EMBL/GenBank/DDBJ whole genome shotgun (WGS) entry which is preliminary data.</text>
</comment>